<evidence type="ECO:0000313" key="2">
    <source>
        <dbReference type="Proteomes" id="UP000828390"/>
    </source>
</evidence>
<proteinExistence type="predicted"/>
<comment type="caution">
    <text evidence="1">The sequence shown here is derived from an EMBL/GenBank/DDBJ whole genome shotgun (WGS) entry which is preliminary data.</text>
</comment>
<dbReference type="PANTHER" id="PTHR46888:SF1">
    <property type="entry name" value="RIBONUCLEASE H"/>
    <property type="match status" value="1"/>
</dbReference>
<organism evidence="1 2">
    <name type="scientific">Dreissena polymorpha</name>
    <name type="common">Zebra mussel</name>
    <name type="synonym">Mytilus polymorpha</name>
    <dbReference type="NCBI Taxonomy" id="45954"/>
    <lineage>
        <taxon>Eukaryota</taxon>
        <taxon>Metazoa</taxon>
        <taxon>Spiralia</taxon>
        <taxon>Lophotrochozoa</taxon>
        <taxon>Mollusca</taxon>
        <taxon>Bivalvia</taxon>
        <taxon>Autobranchia</taxon>
        <taxon>Heteroconchia</taxon>
        <taxon>Euheterodonta</taxon>
        <taxon>Imparidentia</taxon>
        <taxon>Neoheterodontei</taxon>
        <taxon>Myida</taxon>
        <taxon>Dreissenoidea</taxon>
        <taxon>Dreissenidae</taxon>
        <taxon>Dreissena</taxon>
    </lineage>
</organism>
<evidence type="ECO:0000313" key="1">
    <source>
        <dbReference type="EMBL" id="KAH3801390.1"/>
    </source>
</evidence>
<reference evidence="1" key="1">
    <citation type="journal article" date="2019" name="bioRxiv">
        <title>The Genome of the Zebra Mussel, Dreissena polymorpha: A Resource for Invasive Species Research.</title>
        <authorList>
            <person name="McCartney M.A."/>
            <person name="Auch B."/>
            <person name="Kono T."/>
            <person name="Mallez S."/>
            <person name="Zhang Y."/>
            <person name="Obille A."/>
            <person name="Becker A."/>
            <person name="Abrahante J.E."/>
            <person name="Garbe J."/>
            <person name="Badalamenti J.P."/>
            <person name="Herman A."/>
            <person name="Mangelson H."/>
            <person name="Liachko I."/>
            <person name="Sullivan S."/>
            <person name="Sone E.D."/>
            <person name="Koren S."/>
            <person name="Silverstein K.A.T."/>
            <person name="Beckman K.B."/>
            <person name="Gohl D.M."/>
        </authorList>
    </citation>
    <scope>NUCLEOTIDE SEQUENCE</scope>
    <source>
        <strain evidence="1">Duluth1</strain>
        <tissue evidence="1">Whole animal</tissue>
    </source>
</reference>
<dbReference type="AlphaFoldDB" id="A0A9D4FRY4"/>
<dbReference type="Proteomes" id="UP000828390">
    <property type="component" value="Unassembled WGS sequence"/>
</dbReference>
<sequence>MELRQYSTTEDSKIQFLSSLKVKVPKLPNFDEKNDNMDSYLSRFERYDESHKLDKAMWCLHLSTLLKEKALDVYCRFPSDDASNYDLLKTALLKRFELTE</sequence>
<reference evidence="1" key="2">
    <citation type="submission" date="2020-11" db="EMBL/GenBank/DDBJ databases">
        <authorList>
            <person name="McCartney M.A."/>
            <person name="Auch B."/>
            <person name="Kono T."/>
            <person name="Mallez S."/>
            <person name="Becker A."/>
            <person name="Gohl D.M."/>
            <person name="Silverstein K.A.T."/>
            <person name="Koren S."/>
            <person name="Bechman K.B."/>
            <person name="Herman A."/>
            <person name="Abrahante J.E."/>
            <person name="Garbe J."/>
        </authorList>
    </citation>
    <scope>NUCLEOTIDE SEQUENCE</scope>
    <source>
        <strain evidence="1">Duluth1</strain>
        <tissue evidence="1">Whole animal</tissue>
    </source>
</reference>
<dbReference type="EMBL" id="JAIWYP010000007">
    <property type="protein sequence ID" value="KAH3801390.1"/>
    <property type="molecule type" value="Genomic_DNA"/>
</dbReference>
<name>A0A9D4FRY4_DREPO</name>
<protein>
    <submittedName>
        <fullName evidence="1">Uncharacterized protein</fullName>
    </submittedName>
</protein>
<gene>
    <name evidence="1" type="ORF">DPMN_155039</name>
</gene>
<dbReference type="PANTHER" id="PTHR46888">
    <property type="entry name" value="ZINC KNUCKLE DOMAINCONTAINING PROTEIN-RELATED"/>
    <property type="match status" value="1"/>
</dbReference>
<keyword evidence="2" id="KW-1185">Reference proteome</keyword>
<accession>A0A9D4FRY4</accession>